<dbReference type="EC" id="3.6.1.13" evidence="3"/>
<evidence type="ECO:0000256" key="6">
    <source>
        <dbReference type="ARBA" id="ARBA00022801"/>
    </source>
</evidence>
<accession>A0ABU6HD45</accession>
<keyword evidence="5" id="KW-0479">Metal-binding</keyword>
<dbReference type="InterPro" id="IPR020084">
    <property type="entry name" value="NUDIX_hydrolase_CS"/>
</dbReference>
<evidence type="ECO:0000256" key="2">
    <source>
        <dbReference type="ARBA" id="ARBA00007482"/>
    </source>
</evidence>
<dbReference type="Pfam" id="PF00293">
    <property type="entry name" value="NUDIX"/>
    <property type="match status" value="1"/>
</dbReference>
<gene>
    <name evidence="14" type="ORF">VK792_02795</name>
</gene>
<dbReference type="RefSeq" id="WP_326295825.1">
    <property type="nucleotide sequence ID" value="NZ_JAYLLH010000002.1"/>
</dbReference>
<keyword evidence="7" id="KW-0460">Magnesium</keyword>
<dbReference type="InterPro" id="IPR000086">
    <property type="entry name" value="NUDIX_hydrolase_dom"/>
</dbReference>
<dbReference type="SUPFAM" id="SSF110857">
    <property type="entry name" value="Gamma-glutamyl cyclotransferase-like"/>
    <property type="match status" value="1"/>
</dbReference>
<dbReference type="InterPro" id="IPR013024">
    <property type="entry name" value="GGCT-like"/>
</dbReference>
<comment type="cofactor">
    <cofactor evidence="1">
        <name>Mg(2+)</name>
        <dbReference type="ChEBI" id="CHEBI:18420"/>
    </cofactor>
</comment>
<evidence type="ECO:0000256" key="11">
    <source>
        <dbReference type="ARBA" id="ARBA00033056"/>
    </source>
</evidence>
<evidence type="ECO:0000313" key="14">
    <source>
        <dbReference type="EMBL" id="MEC3860201.1"/>
    </source>
</evidence>
<protein>
    <recommendedName>
        <fullName evidence="4">ADP-ribose pyrophosphatase</fullName>
        <ecNumber evidence="3">3.6.1.13</ecNumber>
    </recommendedName>
    <alternativeName>
        <fullName evidence="9">ADP-ribose diphosphatase</fullName>
    </alternativeName>
    <alternativeName>
        <fullName evidence="11">ADP-ribose phosphohydrolase</fullName>
    </alternativeName>
    <alternativeName>
        <fullName evidence="10">Adenosine diphosphoribose pyrophosphatase</fullName>
    </alternativeName>
</protein>
<dbReference type="PANTHER" id="PTHR11839">
    <property type="entry name" value="UDP/ADP-SUGAR PYROPHOSPHATASE"/>
    <property type="match status" value="1"/>
</dbReference>
<dbReference type="PROSITE" id="PS51462">
    <property type="entry name" value="NUDIX"/>
    <property type="match status" value="1"/>
</dbReference>
<evidence type="ECO:0000256" key="7">
    <source>
        <dbReference type="ARBA" id="ARBA00022842"/>
    </source>
</evidence>
<dbReference type="PANTHER" id="PTHR11839:SF5">
    <property type="entry name" value="ADP-RIBOSE PYROPHOSPHATASE"/>
    <property type="match status" value="1"/>
</dbReference>
<dbReference type="CDD" id="cd24155">
    <property type="entry name" value="NUDIX_ADPRase"/>
    <property type="match status" value="1"/>
</dbReference>
<dbReference type="EMBL" id="JAYLLH010000002">
    <property type="protein sequence ID" value="MEC3860201.1"/>
    <property type="molecule type" value="Genomic_DNA"/>
</dbReference>
<dbReference type="InterPro" id="IPR004385">
    <property type="entry name" value="NDP_pyrophosphatase"/>
</dbReference>
<comment type="function">
    <text evidence="8">Acts on ADP-mannose and ADP-glucose as well as ADP-ribose. Prevents glycogen biosynthesis. The reaction catalyzed by this enzyme is a limiting step of the gluconeogenic process.</text>
</comment>
<dbReference type="Proteomes" id="UP001348149">
    <property type="component" value="Unassembled WGS sequence"/>
</dbReference>
<dbReference type="SUPFAM" id="SSF55811">
    <property type="entry name" value="Nudix"/>
    <property type="match status" value="1"/>
</dbReference>
<organism evidence="14 15">
    <name type="scientific">Mesobacterium hydrothermale</name>
    <dbReference type="NCBI Taxonomy" id="3111907"/>
    <lineage>
        <taxon>Bacteria</taxon>
        <taxon>Pseudomonadati</taxon>
        <taxon>Pseudomonadota</taxon>
        <taxon>Alphaproteobacteria</taxon>
        <taxon>Rhodobacterales</taxon>
        <taxon>Roseobacteraceae</taxon>
        <taxon>Mesobacterium</taxon>
    </lineage>
</organism>
<evidence type="ECO:0000256" key="9">
    <source>
        <dbReference type="ARBA" id="ARBA00030162"/>
    </source>
</evidence>
<evidence type="ECO:0000256" key="4">
    <source>
        <dbReference type="ARBA" id="ARBA00013297"/>
    </source>
</evidence>
<reference evidence="14 15" key="1">
    <citation type="submission" date="2024-01" db="EMBL/GenBank/DDBJ databases">
        <title>Mesobacterium rodlantinim sp. nov., isolated from shallow sea hydrothermal systems off Kueishantao Island.</title>
        <authorList>
            <person name="Su Z."/>
            <person name="Tang K."/>
        </authorList>
    </citation>
    <scope>NUCLEOTIDE SEQUENCE [LARGE SCALE GENOMIC DNA]</scope>
    <source>
        <strain evidence="14 15">TK19101</strain>
    </source>
</reference>
<dbReference type="Pfam" id="PF06094">
    <property type="entry name" value="GGACT"/>
    <property type="match status" value="1"/>
</dbReference>
<evidence type="ECO:0000256" key="10">
    <source>
        <dbReference type="ARBA" id="ARBA00030308"/>
    </source>
</evidence>
<keyword evidence="6" id="KW-0378">Hydrolase</keyword>
<name>A0ABU6HD45_9RHOB</name>
<keyword evidence="15" id="KW-1185">Reference proteome</keyword>
<dbReference type="InterPro" id="IPR015797">
    <property type="entry name" value="NUDIX_hydrolase-like_dom_sf"/>
</dbReference>
<comment type="similarity">
    <text evidence="2">Belongs to the Nudix hydrolase family. NudF subfamily.</text>
</comment>
<evidence type="ECO:0000256" key="12">
    <source>
        <dbReference type="ARBA" id="ARBA00049546"/>
    </source>
</evidence>
<sequence length="385" mass="42798">MTPLFFYGTLCHLPLLEVVLGRPVEAASLVPATLSGHAVYWADGHSFPIVQAAPSQEAHGLLLADLTNDEVARLSFYEDGFGYDLKPVSVNTPDGPRIAQVYFPHDGLWQPGAPWSLNDWVRDWGFMTVETAKDFMRQCGQTAAERAQAIWPFLLARGWARQMAQTPAAATLRSDAGRDAVEIRERPGGFEGFFALRSFDVRFRRFDRTMSAWMPREVFVAFDAALVLPYDPQADTVLLIEQMRNGPVFRGDPHPWVLEPVAGLVDAGEDPELCARREAREEADITLGHVEKMCQVYAAPGYTTEYFHCFVGLADLDRASGQIGGLDDEHEDIRSHIIGFDHAMALVDSGEINAGPLVMMLLWLARHHDRLRAMPRQAQPTGPVG</sequence>
<dbReference type="NCBIfam" id="TIGR00052">
    <property type="entry name" value="nudix-type nucleoside diphosphatase, YffH/AdpP family"/>
    <property type="match status" value="1"/>
</dbReference>
<dbReference type="InterPro" id="IPR009288">
    <property type="entry name" value="AIG2-like_dom"/>
</dbReference>
<evidence type="ECO:0000259" key="13">
    <source>
        <dbReference type="PROSITE" id="PS51462"/>
    </source>
</evidence>
<feature type="domain" description="Nudix hydrolase" evidence="13">
    <location>
        <begin position="220"/>
        <end position="360"/>
    </location>
</feature>
<dbReference type="CDD" id="cd06661">
    <property type="entry name" value="GGCT_like"/>
    <property type="match status" value="1"/>
</dbReference>
<dbReference type="Gene3D" id="3.10.490.10">
    <property type="entry name" value="Gamma-glutamyl cyclotransferase-like"/>
    <property type="match status" value="1"/>
</dbReference>
<dbReference type="PROSITE" id="PS00893">
    <property type="entry name" value="NUDIX_BOX"/>
    <property type="match status" value="1"/>
</dbReference>
<evidence type="ECO:0000256" key="5">
    <source>
        <dbReference type="ARBA" id="ARBA00022723"/>
    </source>
</evidence>
<evidence type="ECO:0000256" key="3">
    <source>
        <dbReference type="ARBA" id="ARBA00012453"/>
    </source>
</evidence>
<comment type="catalytic activity">
    <reaction evidence="12">
        <text>ADP-D-ribose + H2O = D-ribose 5-phosphate + AMP + 2 H(+)</text>
        <dbReference type="Rhea" id="RHEA:10412"/>
        <dbReference type="ChEBI" id="CHEBI:15377"/>
        <dbReference type="ChEBI" id="CHEBI:15378"/>
        <dbReference type="ChEBI" id="CHEBI:57967"/>
        <dbReference type="ChEBI" id="CHEBI:78346"/>
        <dbReference type="ChEBI" id="CHEBI:456215"/>
        <dbReference type="EC" id="3.6.1.13"/>
    </reaction>
</comment>
<evidence type="ECO:0000256" key="1">
    <source>
        <dbReference type="ARBA" id="ARBA00001946"/>
    </source>
</evidence>
<dbReference type="InterPro" id="IPR036568">
    <property type="entry name" value="GGCT-like_sf"/>
</dbReference>
<evidence type="ECO:0000256" key="8">
    <source>
        <dbReference type="ARBA" id="ARBA00025164"/>
    </source>
</evidence>
<comment type="caution">
    <text evidence="14">The sequence shown here is derived from an EMBL/GenBank/DDBJ whole genome shotgun (WGS) entry which is preliminary data.</text>
</comment>
<evidence type="ECO:0000313" key="15">
    <source>
        <dbReference type="Proteomes" id="UP001348149"/>
    </source>
</evidence>
<proteinExistence type="inferred from homology"/>
<dbReference type="Gene3D" id="3.90.79.10">
    <property type="entry name" value="Nucleoside Triphosphate Pyrophosphohydrolase"/>
    <property type="match status" value="1"/>
</dbReference>